<dbReference type="Gene3D" id="3.30.2130.30">
    <property type="match status" value="1"/>
</dbReference>
<dbReference type="GO" id="GO:0008990">
    <property type="term" value="F:rRNA (guanine-N2-)-methyltransferase activity"/>
    <property type="evidence" value="ECO:0007669"/>
    <property type="project" value="TreeGrafter"/>
</dbReference>
<dbReference type="STRING" id="1125876.SAMN05443292_2834"/>
<dbReference type="Pfam" id="PF02926">
    <property type="entry name" value="THUMP"/>
    <property type="match status" value="1"/>
</dbReference>
<gene>
    <name evidence="5" type="ORF">SAMN05443292_2834</name>
</gene>
<dbReference type="InterPro" id="IPR054170">
    <property type="entry name" value="RlmL_1st"/>
</dbReference>
<dbReference type="Pfam" id="PF01170">
    <property type="entry name" value="UPF0020"/>
    <property type="match status" value="1"/>
</dbReference>
<dbReference type="GO" id="GO:0003723">
    <property type="term" value="F:RNA binding"/>
    <property type="evidence" value="ECO:0007669"/>
    <property type="project" value="UniProtKB-UniRule"/>
</dbReference>
<evidence type="ECO:0000313" key="5">
    <source>
        <dbReference type="EMBL" id="SFI52671.1"/>
    </source>
</evidence>
<dbReference type="Pfam" id="PF22020">
    <property type="entry name" value="RlmL_1st"/>
    <property type="match status" value="1"/>
</dbReference>
<dbReference type="InterPro" id="IPR029063">
    <property type="entry name" value="SAM-dependent_MTases_sf"/>
</dbReference>
<dbReference type="PANTHER" id="PTHR47313:SF1">
    <property type="entry name" value="RIBOSOMAL RNA LARGE SUBUNIT METHYLTRANSFERASE K_L"/>
    <property type="match status" value="1"/>
</dbReference>
<keyword evidence="6" id="KW-1185">Reference proteome</keyword>
<dbReference type="SMART" id="SM00981">
    <property type="entry name" value="THUMP"/>
    <property type="match status" value="1"/>
</dbReference>
<dbReference type="Proteomes" id="UP000198931">
    <property type="component" value="Unassembled WGS sequence"/>
</dbReference>
<accession>A0A1I3IXE5</accession>
<dbReference type="PROSITE" id="PS00092">
    <property type="entry name" value="N6_MTASE"/>
    <property type="match status" value="1"/>
</dbReference>
<sequence length="410" mass="47945">MIESKQLTTINQQLKMDSDNLKIQIKTFFGLEEILAEELRKLGGQNVEVKNRAVNCEGDLGFLYKINYSCRTALKILVPIMTFKTWDENRFYDKIFDFPWEDYLRVDQSFAIDSTIYSDRFTHSQFMVQKMKDAIVDYFKFKFNTRPNVDSKNPEIKIHLHIDRELVTISLDSSGDPLFKRGYRKTQGEAPINEVLASGMLHLANWDGKGNFLDPMCGSGTLLIEAAMIAMDLPAQIFRKEFGFQNWPNYDAELFSTIKENRIKRIKEFTGKIIGYDIDNFMLDAAEENIAAAELEEVIEVRKQNFFDSKKELFPLLMVFNPPYDERIEISDEDFYTKIGDTFKKNYPNTLAWMISSDYEGVKKVHLRPSRKIKLFNGKLECRFLQYEMYEGTKKIHKLNNENETESETE</sequence>
<dbReference type="InterPro" id="IPR053943">
    <property type="entry name" value="RlmKL-like_Mtase_CS"/>
</dbReference>
<protein>
    <submittedName>
        <fullName evidence="5">Putative N6-adenine-specific DNA methylase</fullName>
    </submittedName>
</protein>
<keyword evidence="1 5" id="KW-0489">Methyltransferase</keyword>
<feature type="domain" description="THUMP" evidence="4">
    <location>
        <begin position="62"/>
        <end position="173"/>
    </location>
</feature>
<dbReference type="EMBL" id="FOQT01000005">
    <property type="protein sequence ID" value="SFI52671.1"/>
    <property type="molecule type" value="Genomic_DNA"/>
</dbReference>
<evidence type="ECO:0000259" key="4">
    <source>
        <dbReference type="PROSITE" id="PS51165"/>
    </source>
</evidence>
<name>A0A1I3IXE5_9FLAO</name>
<keyword evidence="3" id="KW-0694">RNA-binding</keyword>
<evidence type="ECO:0000313" key="6">
    <source>
        <dbReference type="Proteomes" id="UP000198931"/>
    </source>
</evidence>
<dbReference type="Gene3D" id="3.40.50.150">
    <property type="entry name" value="Vaccinia Virus protein VP39"/>
    <property type="match status" value="1"/>
</dbReference>
<dbReference type="InterPro" id="IPR002052">
    <property type="entry name" value="DNA_methylase_N6_adenine_CS"/>
</dbReference>
<dbReference type="SUPFAM" id="SSF53335">
    <property type="entry name" value="S-adenosyl-L-methionine-dependent methyltransferases"/>
    <property type="match status" value="1"/>
</dbReference>
<dbReference type="InterPro" id="IPR004114">
    <property type="entry name" value="THUMP_dom"/>
</dbReference>
<dbReference type="InterPro" id="IPR000241">
    <property type="entry name" value="RlmKL-like_Mtase"/>
</dbReference>
<dbReference type="PROSITE" id="PS51165">
    <property type="entry name" value="THUMP"/>
    <property type="match status" value="1"/>
</dbReference>
<reference evidence="5 6" key="1">
    <citation type="submission" date="2016-10" db="EMBL/GenBank/DDBJ databases">
        <authorList>
            <person name="de Groot N.N."/>
        </authorList>
    </citation>
    <scope>NUCLEOTIDE SEQUENCE [LARGE SCALE GENOMIC DNA]</scope>
    <source>
        <strain evidence="5 6">DSM 26000</strain>
    </source>
</reference>
<proteinExistence type="predicted"/>
<dbReference type="AlphaFoldDB" id="A0A1I3IXE5"/>
<evidence type="ECO:0000256" key="1">
    <source>
        <dbReference type="ARBA" id="ARBA00022603"/>
    </source>
</evidence>
<evidence type="ECO:0000256" key="2">
    <source>
        <dbReference type="ARBA" id="ARBA00022679"/>
    </source>
</evidence>
<organism evidence="5 6">
    <name type="scientific">Halpernia frigidisoli</name>
    <dbReference type="NCBI Taxonomy" id="1125876"/>
    <lineage>
        <taxon>Bacteria</taxon>
        <taxon>Pseudomonadati</taxon>
        <taxon>Bacteroidota</taxon>
        <taxon>Flavobacteriia</taxon>
        <taxon>Flavobacteriales</taxon>
        <taxon>Weeksellaceae</taxon>
        <taxon>Chryseobacterium group</taxon>
        <taxon>Halpernia</taxon>
    </lineage>
</organism>
<dbReference type="PANTHER" id="PTHR47313">
    <property type="entry name" value="RIBOSOMAL RNA LARGE SUBUNIT METHYLTRANSFERASE K/L"/>
    <property type="match status" value="1"/>
</dbReference>
<keyword evidence="2" id="KW-0808">Transferase</keyword>
<dbReference type="GO" id="GO:0070043">
    <property type="term" value="F:rRNA (guanine-N7-)-methyltransferase activity"/>
    <property type="evidence" value="ECO:0007669"/>
    <property type="project" value="TreeGrafter"/>
</dbReference>
<evidence type="ECO:0000256" key="3">
    <source>
        <dbReference type="PROSITE-ProRule" id="PRU00529"/>
    </source>
</evidence>
<dbReference type="PROSITE" id="PS01261">
    <property type="entry name" value="UPF0020"/>
    <property type="match status" value="1"/>
</dbReference>
<dbReference type="CDD" id="cd11715">
    <property type="entry name" value="THUMP_AdoMetMT"/>
    <property type="match status" value="1"/>
</dbReference>